<feature type="domain" description="C2H2-type" evidence="3">
    <location>
        <begin position="88"/>
        <end position="116"/>
    </location>
</feature>
<reference evidence="4" key="1">
    <citation type="submission" date="2021-02" db="EMBL/GenBank/DDBJ databases">
        <authorList>
            <person name="Dougan E. K."/>
            <person name="Rhodes N."/>
            <person name="Thang M."/>
            <person name="Chan C."/>
        </authorList>
    </citation>
    <scope>NUCLEOTIDE SEQUENCE</scope>
</reference>
<dbReference type="InterPro" id="IPR013087">
    <property type="entry name" value="Znf_C2H2_type"/>
</dbReference>
<proteinExistence type="predicted"/>
<dbReference type="PROSITE" id="PS00028">
    <property type="entry name" value="ZINC_FINGER_C2H2_1"/>
    <property type="match status" value="2"/>
</dbReference>
<dbReference type="GO" id="GO:0008270">
    <property type="term" value="F:zinc ion binding"/>
    <property type="evidence" value="ECO:0007669"/>
    <property type="project" value="UniProtKB-KW"/>
</dbReference>
<evidence type="ECO:0000259" key="3">
    <source>
        <dbReference type="PROSITE" id="PS50157"/>
    </source>
</evidence>
<dbReference type="AlphaFoldDB" id="A0A812WIG2"/>
<organism evidence="4 5">
    <name type="scientific">Symbiodinium necroappetens</name>
    <dbReference type="NCBI Taxonomy" id="1628268"/>
    <lineage>
        <taxon>Eukaryota</taxon>
        <taxon>Sar</taxon>
        <taxon>Alveolata</taxon>
        <taxon>Dinophyceae</taxon>
        <taxon>Suessiales</taxon>
        <taxon>Symbiodiniaceae</taxon>
        <taxon>Symbiodinium</taxon>
    </lineage>
</organism>
<dbReference type="Proteomes" id="UP000601435">
    <property type="component" value="Unassembled WGS sequence"/>
</dbReference>
<sequence length="713" mass="79966">MRKLHRVHEHGITNASVLERAGLDHRKQLHIRSQQQLRCLQQDTERATFLIETELQQATVLHSEIEQLALLDTSTCLTPINRRHITPMTCPVCGVTFDGAPSLHKHIQAKHPDLNKAARIHFNRAEHSLFGLPFCRFCRVRCGDWHALEKHTTQGMCMRLKQGFAANLSLAEILDQVRAEEKATPPTPPAEHIIQTQATELCQHVVFQTPLHEVPKHFAYIRSFADVCALCGQRLQQASRVKSHWQRQHARAWDLAQQDAASTAKSMLAVFNTPCQFCGSTAKNTKQHVDKCSAFFQVAAIRHLLHQGHLVATLTAQKAPALKPHETQPAYKSFALRNTPLGKAFHGKLVVGSGVQTPGDAKEMNPVSTLTTAHGHVGGQVPAFIVDTIVLCFESVAHGPIRTTVWLLGLKSDLVLSDTTLVAHCTVMTGAEMETETEEMHFFTKYWPTAAGAPPNAALQADPEEEPPQKWPKLQDKGDGKNKDTRSKGRNQWGGKRQHPPKHQQPSSWGWQGNDRANGEVSYELMMQVQRLLLRHEDCLSLIRAEYGFVMFFRIDVPCSVIRPLFEAQKLWRQTKETSPEQLTKPMRTTLMACLIKELTQRITQFQEPGQVGTDRDGLPHAKVLATLAAMDALISIPDTLQRFHPTRPLTAEMSGTVLPFCLMTGMRTKEADTLNSYMRELSNNACTQLLAMNMRPERPQRSALAQLIARQL</sequence>
<keyword evidence="5" id="KW-1185">Reference proteome</keyword>
<feature type="compositionally biased region" description="Basic and acidic residues" evidence="2">
    <location>
        <begin position="473"/>
        <end position="487"/>
    </location>
</feature>
<evidence type="ECO:0000256" key="2">
    <source>
        <dbReference type="SAM" id="MobiDB-lite"/>
    </source>
</evidence>
<protein>
    <recommendedName>
        <fullName evidence="3">C2H2-type domain-containing protein</fullName>
    </recommendedName>
</protein>
<dbReference type="PROSITE" id="PS50157">
    <property type="entry name" value="ZINC_FINGER_C2H2_2"/>
    <property type="match status" value="1"/>
</dbReference>
<dbReference type="OrthoDB" id="292964at2759"/>
<dbReference type="SMART" id="SM00355">
    <property type="entry name" value="ZnF_C2H2"/>
    <property type="match status" value="2"/>
</dbReference>
<keyword evidence="1" id="KW-0479">Metal-binding</keyword>
<keyword evidence="1" id="KW-0863">Zinc-finger</keyword>
<evidence type="ECO:0000256" key="1">
    <source>
        <dbReference type="PROSITE-ProRule" id="PRU00042"/>
    </source>
</evidence>
<comment type="caution">
    <text evidence="4">The sequence shown here is derived from an EMBL/GenBank/DDBJ whole genome shotgun (WGS) entry which is preliminary data.</text>
</comment>
<name>A0A812WIG2_9DINO</name>
<evidence type="ECO:0000313" key="5">
    <source>
        <dbReference type="Proteomes" id="UP000601435"/>
    </source>
</evidence>
<feature type="region of interest" description="Disordered" evidence="2">
    <location>
        <begin position="453"/>
        <end position="514"/>
    </location>
</feature>
<accession>A0A812WIG2</accession>
<evidence type="ECO:0000313" key="4">
    <source>
        <dbReference type="EMBL" id="CAE7684233.1"/>
    </source>
</evidence>
<gene>
    <name evidence="4" type="ORF">SNEC2469_LOCUS19696</name>
</gene>
<keyword evidence="1" id="KW-0862">Zinc</keyword>
<dbReference type="EMBL" id="CAJNJA010033809">
    <property type="protein sequence ID" value="CAE7684233.1"/>
    <property type="molecule type" value="Genomic_DNA"/>
</dbReference>